<accession>A0ABT1F583</accession>
<keyword evidence="3" id="KW-1185">Reference proteome</keyword>
<organism evidence="2 3">
    <name type="scientific">Acetobacter lambici</name>
    <dbReference type="NCBI Taxonomy" id="1332824"/>
    <lineage>
        <taxon>Bacteria</taxon>
        <taxon>Pseudomonadati</taxon>
        <taxon>Pseudomonadota</taxon>
        <taxon>Alphaproteobacteria</taxon>
        <taxon>Acetobacterales</taxon>
        <taxon>Acetobacteraceae</taxon>
        <taxon>Acetobacter</taxon>
    </lineage>
</organism>
<evidence type="ECO:0000313" key="2">
    <source>
        <dbReference type="EMBL" id="MCP1259449.1"/>
    </source>
</evidence>
<feature type="compositionally biased region" description="Basic and acidic residues" evidence="1">
    <location>
        <begin position="76"/>
        <end position="89"/>
    </location>
</feature>
<comment type="caution">
    <text evidence="2">The sequence shown here is derived from an EMBL/GenBank/DDBJ whole genome shotgun (WGS) entry which is preliminary data.</text>
</comment>
<dbReference type="EMBL" id="JAMYZZ010000032">
    <property type="protein sequence ID" value="MCP1259449.1"/>
    <property type="molecule type" value="Genomic_DNA"/>
</dbReference>
<feature type="region of interest" description="Disordered" evidence="1">
    <location>
        <begin position="68"/>
        <end position="89"/>
    </location>
</feature>
<proteinExistence type="predicted"/>
<gene>
    <name evidence="2" type="ORF">NKW50_12680</name>
</gene>
<name>A0ABT1F583_9PROT</name>
<evidence type="ECO:0000256" key="1">
    <source>
        <dbReference type="SAM" id="MobiDB-lite"/>
    </source>
</evidence>
<sequence length="89" mass="9660">MENSQNIPCGYTLYRLTVDGSLSDVMGHLPATDDDTAWQEVAKLNGAKPTPGILRSLKTAYQIMPVYEDATGQTDPRADATGEDSQKDI</sequence>
<evidence type="ECO:0000313" key="3">
    <source>
        <dbReference type="Proteomes" id="UP001523528"/>
    </source>
</evidence>
<reference evidence="2 3" key="1">
    <citation type="submission" date="2022-06" db="EMBL/GenBank/DDBJ databases">
        <title>Acetobacer genomes from food samples.</title>
        <authorList>
            <person name="Sombolestani A."/>
        </authorList>
    </citation>
    <scope>NUCLEOTIDE SEQUENCE [LARGE SCALE GENOMIC DNA]</scope>
    <source>
        <strain evidence="2 3">R-83285</strain>
    </source>
</reference>
<protein>
    <recommendedName>
        <fullName evidence="4">LysM domain-containing protein</fullName>
    </recommendedName>
</protein>
<dbReference type="Proteomes" id="UP001523528">
    <property type="component" value="Unassembled WGS sequence"/>
</dbReference>
<evidence type="ECO:0008006" key="4">
    <source>
        <dbReference type="Google" id="ProtNLM"/>
    </source>
</evidence>
<dbReference type="RefSeq" id="WP_143221915.1">
    <property type="nucleotide sequence ID" value="NZ_JAMYZY010000040.1"/>
</dbReference>